<dbReference type="InterPro" id="IPR013174">
    <property type="entry name" value="DPM3"/>
</dbReference>
<dbReference type="GO" id="GO:0006506">
    <property type="term" value="P:GPI anchor biosynthetic process"/>
    <property type="evidence" value="ECO:0007669"/>
    <property type="project" value="TreeGrafter"/>
</dbReference>
<name>A0A0N4ZTR5_PARTI</name>
<evidence type="ECO:0000256" key="4">
    <source>
        <dbReference type="ARBA" id="ARBA00022824"/>
    </source>
</evidence>
<evidence type="ECO:0000313" key="8">
    <source>
        <dbReference type="Proteomes" id="UP000038045"/>
    </source>
</evidence>
<dbReference type="PANTHER" id="PTHR16433:SF0">
    <property type="entry name" value="DOLICHOL-PHOSPHATE MANNOSYLTRANSFERASE SUBUNIT 3"/>
    <property type="match status" value="1"/>
</dbReference>
<dbReference type="Pfam" id="PF08285">
    <property type="entry name" value="DPM3"/>
    <property type="match status" value="1"/>
</dbReference>
<comment type="pathway">
    <text evidence="7">Protein modification; protein glycosylation.</text>
</comment>
<evidence type="ECO:0000256" key="5">
    <source>
        <dbReference type="ARBA" id="ARBA00022989"/>
    </source>
</evidence>
<evidence type="ECO:0000256" key="6">
    <source>
        <dbReference type="ARBA" id="ARBA00023136"/>
    </source>
</evidence>
<feature type="transmembrane region" description="Helical" evidence="7">
    <location>
        <begin position="5"/>
        <end position="23"/>
    </location>
</feature>
<evidence type="ECO:0000256" key="2">
    <source>
        <dbReference type="ARBA" id="ARBA00010430"/>
    </source>
</evidence>
<dbReference type="AlphaFoldDB" id="A0A0N4ZTR5"/>
<protein>
    <recommendedName>
        <fullName evidence="7">Dolichol-phosphate mannosyltransferase subunit 3</fullName>
    </recommendedName>
</protein>
<dbReference type="Proteomes" id="UP000038045">
    <property type="component" value="Unplaced"/>
</dbReference>
<comment type="subcellular location">
    <subcellularLocation>
        <location evidence="1 7">Endoplasmic reticulum membrane</location>
        <topology evidence="1 7">Multi-pass membrane protein</topology>
    </subcellularLocation>
</comment>
<evidence type="ECO:0000256" key="7">
    <source>
        <dbReference type="RuleBase" id="RU365085"/>
    </source>
</evidence>
<keyword evidence="4 7" id="KW-0256">Endoplasmic reticulum</keyword>
<dbReference type="STRING" id="131310.A0A0N4ZTR5"/>
<feature type="transmembrane region" description="Helical" evidence="7">
    <location>
        <begin position="43"/>
        <end position="66"/>
    </location>
</feature>
<evidence type="ECO:0000256" key="1">
    <source>
        <dbReference type="ARBA" id="ARBA00004477"/>
    </source>
</evidence>
<dbReference type="UniPathway" id="UPA00378"/>
<accession>A0A0N4ZTR5</accession>
<comment type="function">
    <text evidence="7">Stabilizer subunit of the dolichol-phosphate mannose (DPM) synthase complex; tethers catalytic subunit to the ER.</text>
</comment>
<comment type="similarity">
    <text evidence="2 7">Belongs to the DPM3 family.</text>
</comment>
<dbReference type="PANTHER" id="PTHR16433">
    <property type="entry name" value="DOLICHOL-PHOSPHATE MANNOSYLTRANSFERASE SUBUNIT 3"/>
    <property type="match status" value="1"/>
</dbReference>
<keyword evidence="3 7" id="KW-0812">Transmembrane</keyword>
<dbReference type="WBParaSite" id="PTRK_0001189300.1">
    <property type="protein sequence ID" value="PTRK_0001189300.1"/>
    <property type="gene ID" value="PTRK_0001189300"/>
</dbReference>
<proteinExistence type="inferred from homology"/>
<organism evidence="8 9">
    <name type="scientific">Parastrongyloides trichosuri</name>
    <name type="common">Possum-specific nematode worm</name>
    <dbReference type="NCBI Taxonomy" id="131310"/>
    <lineage>
        <taxon>Eukaryota</taxon>
        <taxon>Metazoa</taxon>
        <taxon>Ecdysozoa</taxon>
        <taxon>Nematoda</taxon>
        <taxon>Chromadorea</taxon>
        <taxon>Rhabditida</taxon>
        <taxon>Tylenchina</taxon>
        <taxon>Panagrolaimomorpha</taxon>
        <taxon>Strongyloidoidea</taxon>
        <taxon>Strongyloididae</taxon>
        <taxon>Parastrongyloides</taxon>
    </lineage>
</organism>
<comment type="subunit">
    <text evidence="7">Component of the dolichol-phosphate mannose (DPM) synthase complex.</text>
</comment>
<evidence type="ECO:0000313" key="9">
    <source>
        <dbReference type="WBParaSite" id="PTRK_0001189300.1"/>
    </source>
</evidence>
<keyword evidence="6 7" id="KW-0472">Membrane</keyword>
<sequence>MATQLVLFTSFFLPIFITWLGLYNEWIPIINKSLPSFLNYIMGYIPFFFIGGLGMYALFSITFGVLNFNDCKTAQLELMDEVEEVKKELKERNIIS</sequence>
<keyword evidence="8" id="KW-1185">Reference proteome</keyword>
<reference evidence="9" key="1">
    <citation type="submission" date="2017-02" db="UniProtKB">
        <authorList>
            <consortium name="WormBaseParasite"/>
        </authorList>
    </citation>
    <scope>IDENTIFICATION</scope>
</reference>
<dbReference type="GO" id="GO:0005789">
    <property type="term" value="C:endoplasmic reticulum membrane"/>
    <property type="evidence" value="ECO:0007669"/>
    <property type="project" value="UniProtKB-SubCell"/>
</dbReference>
<evidence type="ECO:0000256" key="3">
    <source>
        <dbReference type="ARBA" id="ARBA00022692"/>
    </source>
</evidence>
<keyword evidence="5 7" id="KW-1133">Transmembrane helix</keyword>
<dbReference type="GO" id="GO:0033185">
    <property type="term" value="C:dolichol-phosphate-mannose synthase complex"/>
    <property type="evidence" value="ECO:0007669"/>
    <property type="project" value="TreeGrafter"/>
</dbReference>